<accession>A0AAN6NBZ9</accession>
<dbReference type="GO" id="GO:0006606">
    <property type="term" value="P:protein import into nucleus"/>
    <property type="evidence" value="ECO:0007669"/>
    <property type="project" value="TreeGrafter"/>
</dbReference>
<evidence type="ECO:0000256" key="1">
    <source>
        <dbReference type="ARBA" id="ARBA00004567"/>
    </source>
</evidence>
<dbReference type="EMBL" id="MU853774">
    <property type="protein sequence ID" value="KAK3942386.1"/>
    <property type="molecule type" value="Genomic_DNA"/>
</dbReference>
<proteinExistence type="predicted"/>
<dbReference type="GO" id="GO:0005643">
    <property type="term" value="C:nuclear pore"/>
    <property type="evidence" value="ECO:0007669"/>
    <property type="project" value="UniProtKB-SubCell"/>
</dbReference>
<keyword evidence="3" id="KW-0509">mRNA transport</keyword>
<keyword evidence="7" id="KW-0539">Nucleus</keyword>
<keyword evidence="5" id="KW-0811">Translocation</keyword>
<keyword evidence="8" id="KW-0175">Coiled coil</keyword>
<dbReference type="Proteomes" id="UP001303473">
    <property type="component" value="Unassembled WGS sequence"/>
</dbReference>
<feature type="region of interest" description="Disordered" evidence="9">
    <location>
        <begin position="849"/>
        <end position="870"/>
    </location>
</feature>
<evidence type="ECO:0008006" key="12">
    <source>
        <dbReference type="Google" id="ProtNLM"/>
    </source>
</evidence>
<keyword evidence="2" id="KW-0813">Transport</keyword>
<keyword evidence="4" id="KW-0653">Protein transport</keyword>
<evidence type="ECO:0000256" key="6">
    <source>
        <dbReference type="ARBA" id="ARBA00023132"/>
    </source>
</evidence>
<evidence type="ECO:0000256" key="9">
    <source>
        <dbReference type="SAM" id="MobiDB-lite"/>
    </source>
</evidence>
<name>A0AAN6NBZ9_9PEZI</name>
<evidence type="ECO:0000256" key="5">
    <source>
        <dbReference type="ARBA" id="ARBA00023010"/>
    </source>
</evidence>
<dbReference type="PANTHER" id="PTHR13257:SF0">
    <property type="entry name" value="NUCLEAR PORE COMPLEX PROTEIN NUP88"/>
    <property type="match status" value="1"/>
</dbReference>
<protein>
    <recommendedName>
        <fullName evidence="12">Nucleoporin NUP82</fullName>
    </recommendedName>
</protein>
<dbReference type="AlphaFoldDB" id="A0AAN6NBZ9"/>
<dbReference type="GO" id="GO:0000056">
    <property type="term" value="P:ribosomal small subunit export from nucleus"/>
    <property type="evidence" value="ECO:0007669"/>
    <property type="project" value="InterPro"/>
</dbReference>
<evidence type="ECO:0000256" key="3">
    <source>
        <dbReference type="ARBA" id="ARBA00022816"/>
    </source>
</evidence>
<evidence type="ECO:0000256" key="8">
    <source>
        <dbReference type="SAM" id="Coils"/>
    </source>
</evidence>
<keyword evidence="6" id="KW-0906">Nuclear pore complex</keyword>
<evidence type="ECO:0000256" key="7">
    <source>
        <dbReference type="ARBA" id="ARBA00023242"/>
    </source>
</evidence>
<gene>
    <name evidence="10" type="ORF">QBC46DRAFT_256331</name>
</gene>
<keyword evidence="11" id="KW-1185">Reference proteome</keyword>
<evidence type="ECO:0000256" key="2">
    <source>
        <dbReference type="ARBA" id="ARBA00022448"/>
    </source>
</evidence>
<reference evidence="11" key="1">
    <citation type="journal article" date="2023" name="Mol. Phylogenet. Evol.">
        <title>Genome-scale phylogeny and comparative genomics of the fungal order Sordariales.</title>
        <authorList>
            <person name="Hensen N."/>
            <person name="Bonometti L."/>
            <person name="Westerberg I."/>
            <person name="Brannstrom I.O."/>
            <person name="Guillou S."/>
            <person name="Cros-Aarteil S."/>
            <person name="Calhoun S."/>
            <person name="Haridas S."/>
            <person name="Kuo A."/>
            <person name="Mondo S."/>
            <person name="Pangilinan J."/>
            <person name="Riley R."/>
            <person name="LaButti K."/>
            <person name="Andreopoulos B."/>
            <person name="Lipzen A."/>
            <person name="Chen C."/>
            <person name="Yan M."/>
            <person name="Daum C."/>
            <person name="Ng V."/>
            <person name="Clum A."/>
            <person name="Steindorff A."/>
            <person name="Ohm R.A."/>
            <person name="Martin F."/>
            <person name="Silar P."/>
            <person name="Natvig D.O."/>
            <person name="Lalanne C."/>
            <person name="Gautier V."/>
            <person name="Ament-Velasquez S.L."/>
            <person name="Kruys A."/>
            <person name="Hutchinson M.I."/>
            <person name="Powell A.J."/>
            <person name="Barry K."/>
            <person name="Miller A.N."/>
            <person name="Grigoriev I.V."/>
            <person name="Debuchy R."/>
            <person name="Gladieux P."/>
            <person name="Hiltunen Thoren M."/>
            <person name="Johannesson H."/>
        </authorList>
    </citation>
    <scope>NUCLEOTIDE SEQUENCE [LARGE SCALE GENOMIC DNA]</scope>
    <source>
        <strain evidence="11">CBS 340.73</strain>
    </source>
</reference>
<dbReference type="InterPro" id="IPR037700">
    <property type="entry name" value="NUP88/NUP82"/>
</dbReference>
<evidence type="ECO:0000313" key="10">
    <source>
        <dbReference type="EMBL" id="KAK3942386.1"/>
    </source>
</evidence>
<feature type="coiled-coil region" evidence="8">
    <location>
        <begin position="692"/>
        <end position="782"/>
    </location>
</feature>
<dbReference type="GO" id="GO:0017056">
    <property type="term" value="F:structural constituent of nuclear pore"/>
    <property type="evidence" value="ECO:0007669"/>
    <property type="project" value="InterPro"/>
</dbReference>
<evidence type="ECO:0000256" key="4">
    <source>
        <dbReference type="ARBA" id="ARBA00022927"/>
    </source>
</evidence>
<comment type="subcellular location">
    <subcellularLocation>
        <location evidence="1">Nucleus</location>
        <location evidence="1">Nuclear pore complex</location>
    </subcellularLocation>
</comment>
<dbReference type="InterPro" id="IPR036322">
    <property type="entry name" value="WD40_repeat_dom_sf"/>
</dbReference>
<sequence length="905" mass="100245">MPKIKSFAPSWLNEPSPGHKLFELSSEDVKLGPASLAYSKKSKPGPQRTIARRGTEVFVAAGKQIRWGDLAYLKESWESKQSPGVRIKREGSDGSFDVYDEEAANGNGPAAGSPEGYRTIKTPVADDIRQLVMSPQQDFLAVLTSHTVHICILPDSSHLSAKDTTPFKPKFWTLGPTTHVTSKSAVVSALWHPLGVNGSCLVTVTEDAVVRVWELSTADRWSFDSPTLAIDLKRLADGTFLDQDFGVSTSATNKTFSPDSFDMEVVAACFPARGSGGWSAMTLWLAMAGGDVYALCPLLPQHWAPPPTLIPSLSVSVVAKVAATEDDPDVSAEAKLLAQQQLDWMSDLDNQEPRIVEGSLAEAPAEVYKRPSRPGTVPKLQGPFQFELNPDDEQDDEVELKDIYVIGEKINTGDLMTGEEEELDMDDFDQDGLSLSVICLLSTSGQVKVCLDLDGVEAQWLPPRKKARSRSFTPEPEPPSLLTFQTFDTVMPAELTPDSWPMFSEDITSRYSFYVTHTAGITFISLAPWVFRLESELQGQSEAGAEFRIDLLVKNHGSERDRIYTQRPGQNTLAAAVAMSDPDLGSFVLSATHNDPVALFFDSPAEESVVMRETTPAPFVPERVEVPKPLPIWEPRPLFHPSEALDRGTSLPAWLEHLKTGRRRPLLQQEVRLSIATLELFTEGHRLVSSEVHQLNNAVAELFRKCEALQFELREQITKANEVKRQIDVVTGDDEDSEDEDLGPVSDNMNCKRRLNDVRQRQEELTKRMENLRRKLGRATTRELSEKERAWINEVRALEGHILGPGSKADQDQTSSLLSPTKTTKEPWKRFEELQALKDALFSQAEQLQAENTEGNDDSPASPAPSMKIPAEIRKAKLAQVMSLLDRETALVDAVKSRLDRLSIG</sequence>
<feature type="region of interest" description="Disordered" evidence="9">
    <location>
        <begin position="802"/>
        <end position="827"/>
    </location>
</feature>
<comment type="caution">
    <text evidence="10">The sequence shown here is derived from an EMBL/GenBank/DDBJ whole genome shotgun (WGS) entry which is preliminary data.</text>
</comment>
<dbReference type="GO" id="GO:0006406">
    <property type="term" value="P:mRNA export from nucleus"/>
    <property type="evidence" value="ECO:0007669"/>
    <property type="project" value="TreeGrafter"/>
</dbReference>
<dbReference type="SUPFAM" id="SSF50978">
    <property type="entry name" value="WD40 repeat-like"/>
    <property type="match status" value="1"/>
</dbReference>
<organism evidence="10 11">
    <name type="scientific">Diplogelasinospora grovesii</name>
    <dbReference type="NCBI Taxonomy" id="303347"/>
    <lineage>
        <taxon>Eukaryota</taxon>
        <taxon>Fungi</taxon>
        <taxon>Dikarya</taxon>
        <taxon>Ascomycota</taxon>
        <taxon>Pezizomycotina</taxon>
        <taxon>Sordariomycetes</taxon>
        <taxon>Sordariomycetidae</taxon>
        <taxon>Sordariales</taxon>
        <taxon>Diplogelasinosporaceae</taxon>
        <taxon>Diplogelasinospora</taxon>
    </lineage>
</organism>
<dbReference type="PANTHER" id="PTHR13257">
    <property type="entry name" value="NUCLEOPORIN NUP84-RELATED"/>
    <property type="match status" value="1"/>
</dbReference>
<dbReference type="GO" id="GO:0000055">
    <property type="term" value="P:ribosomal large subunit export from nucleus"/>
    <property type="evidence" value="ECO:0007669"/>
    <property type="project" value="InterPro"/>
</dbReference>
<evidence type="ECO:0000313" key="11">
    <source>
        <dbReference type="Proteomes" id="UP001303473"/>
    </source>
</evidence>